<protein>
    <recommendedName>
        <fullName evidence="5">DUF4191 domain-containing protein</fullName>
    </recommendedName>
</protein>
<keyword evidence="2" id="KW-1133">Transmembrane helix</keyword>
<keyword evidence="2" id="KW-0812">Transmembrane</keyword>
<sequence>MAEQKSSGAAQAPKKDIKTVKADQKARRRAEKLEAKERKKAGKANKRGFFKQIGDVFKMTRKYDPSVVWWMVGAFVAALVVGLVIGLLTGSPVLWTLMFIPLGLLAAIIIMNKKAEKAAFAQIDGRPGAAGAALSQLGRGWVVEDEPIAVNPRTQETVFRATGKAGVVLVADGDYNRAKKLADKQRKHMERFLPNVEIRVLQVGKGPSEVELHEVKSTIKRMKKTLNRHEVRAVEQRISSLPKNNLGIPKGVDPYRMRPDRKSMRGR</sequence>
<name>A0A1B7LZC3_9MICC</name>
<evidence type="ECO:0000256" key="1">
    <source>
        <dbReference type="SAM" id="MobiDB-lite"/>
    </source>
</evidence>
<dbReference type="InterPro" id="IPR025445">
    <property type="entry name" value="DUF4191"/>
</dbReference>
<proteinExistence type="predicted"/>
<dbReference type="OrthoDB" id="8479889at2"/>
<keyword evidence="2" id="KW-0472">Membrane</keyword>
<dbReference type="AlphaFoldDB" id="A0A1B7LZC3"/>
<dbReference type="STRING" id="1837282.A6F49_10270"/>
<feature type="transmembrane region" description="Helical" evidence="2">
    <location>
        <begin position="93"/>
        <end position="111"/>
    </location>
</feature>
<feature type="region of interest" description="Disordered" evidence="1">
    <location>
        <begin position="1"/>
        <end position="39"/>
    </location>
</feature>
<dbReference type="EMBL" id="LXEY01000018">
    <property type="protein sequence ID" value="OAV60864.1"/>
    <property type="molecule type" value="Genomic_DNA"/>
</dbReference>
<evidence type="ECO:0000313" key="4">
    <source>
        <dbReference type="Proteomes" id="UP000078292"/>
    </source>
</evidence>
<keyword evidence="4" id="KW-1185">Reference proteome</keyword>
<dbReference type="RefSeq" id="WP_052504864.1">
    <property type="nucleotide sequence ID" value="NZ_LXEY01000018.1"/>
</dbReference>
<evidence type="ECO:0000256" key="2">
    <source>
        <dbReference type="SAM" id="Phobius"/>
    </source>
</evidence>
<evidence type="ECO:0008006" key="5">
    <source>
        <dbReference type="Google" id="ProtNLM"/>
    </source>
</evidence>
<feature type="transmembrane region" description="Helical" evidence="2">
    <location>
        <begin position="67"/>
        <end position="87"/>
    </location>
</feature>
<gene>
    <name evidence="3" type="ORF">A6F49_10270</name>
</gene>
<dbReference type="Pfam" id="PF13829">
    <property type="entry name" value="DUF4191"/>
    <property type="match status" value="1"/>
</dbReference>
<feature type="compositionally biased region" description="Basic and acidic residues" evidence="1">
    <location>
        <begin position="253"/>
        <end position="267"/>
    </location>
</feature>
<feature type="compositionally biased region" description="Basic and acidic residues" evidence="1">
    <location>
        <begin position="13"/>
        <end position="37"/>
    </location>
</feature>
<evidence type="ECO:0000313" key="3">
    <source>
        <dbReference type="EMBL" id="OAV60864.1"/>
    </source>
</evidence>
<accession>A0A1B7LZC3</accession>
<feature type="region of interest" description="Disordered" evidence="1">
    <location>
        <begin position="242"/>
        <end position="267"/>
    </location>
</feature>
<reference evidence="3 4" key="1">
    <citation type="submission" date="2016-04" db="EMBL/GenBank/DDBJ databases">
        <title>First whole genome shotgun sequence of the bacterium Enteractinococcus sp. strain UASWS1574.</title>
        <authorList>
            <person name="Crovadore J."/>
            <person name="Chablais R."/>
            <person name="Lefort F."/>
        </authorList>
    </citation>
    <scope>NUCLEOTIDE SEQUENCE [LARGE SCALE GENOMIC DNA]</scope>
    <source>
        <strain evidence="3 4">UASWS1574</strain>
    </source>
</reference>
<comment type="caution">
    <text evidence="3">The sequence shown here is derived from an EMBL/GenBank/DDBJ whole genome shotgun (WGS) entry which is preliminary data.</text>
</comment>
<dbReference type="Proteomes" id="UP000078292">
    <property type="component" value="Unassembled WGS sequence"/>
</dbReference>
<organism evidence="3 4">
    <name type="scientific">Enteractinococcus helveticum</name>
    <dbReference type="NCBI Taxonomy" id="1837282"/>
    <lineage>
        <taxon>Bacteria</taxon>
        <taxon>Bacillati</taxon>
        <taxon>Actinomycetota</taxon>
        <taxon>Actinomycetes</taxon>
        <taxon>Micrococcales</taxon>
        <taxon>Micrococcaceae</taxon>
    </lineage>
</organism>